<dbReference type="GO" id="GO:0005737">
    <property type="term" value="C:cytoplasm"/>
    <property type="evidence" value="ECO:0007669"/>
    <property type="project" value="TreeGrafter"/>
</dbReference>
<evidence type="ECO:0000313" key="2">
    <source>
        <dbReference type="Proteomes" id="UP000316624"/>
    </source>
</evidence>
<dbReference type="Gene3D" id="3.40.50.1240">
    <property type="entry name" value="Phosphoglycerate mutase-like"/>
    <property type="match status" value="1"/>
</dbReference>
<dbReference type="Proteomes" id="UP000316624">
    <property type="component" value="Unassembled WGS sequence"/>
</dbReference>
<proteinExistence type="predicted"/>
<reference evidence="1 2" key="1">
    <citation type="journal article" date="2015" name="Stand. Genomic Sci.">
        <title>Genomic Encyclopedia of Bacterial and Archaeal Type Strains, Phase III: the genomes of soil and plant-associated and newly described type strains.</title>
        <authorList>
            <person name="Whitman W.B."/>
            <person name="Woyke T."/>
            <person name="Klenk H.P."/>
            <person name="Zhou Y."/>
            <person name="Lilburn T.G."/>
            <person name="Beck B.J."/>
            <person name="De Vos P."/>
            <person name="Vandamme P."/>
            <person name="Eisen J.A."/>
            <person name="Garrity G."/>
            <person name="Hugenholtz P."/>
            <person name="Kyrpides N.C."/>
        </authorList>
    </citation>
    <scope>NUCLEOTIDE SEQUENCE [LARGE SCALE GENOMIC DNA]</scope>
    <source>
        <strain evidence="1 2">CGMCC 1.7748</strain>
    </source>
</reference>
<dbReference type="CDD" id="cd07067">
    <property type="entry name" value="HP_PGM_like"/>
    <property type="match status" value="1"/>
</dbReference>
<dbReference type="InterPro" id="IPR050275">
    <property type="entry name" value="PGM_Phosphatase"/>
</dbReference>
<comment type="caution">
    <text evidence="1">The sequence shown here is derived from an EMBL/GenBank/DDBJ whole genome shotgun (WGS) entry which is preliminary data.</text>
</comment>
<name>A0A562K7V9_SPHWJ</name>
<dbReference type="SMART" id="SM00855">
    <property type="entry name" value="PGAM"/>
    <property type="match status" value="1"/>
</dbReference>
<dbReference type="AlphaFoldDB" id="A0A562K7V9"/>
<dbReference type="InterPro" id="IPR013078">
    <property type="entry name" value="His_Pase_superF_clade-1"/>
</dbReference>
<accession>A0A562K7V9</accession>
<gene>
    <name evidence="1" type="ORF">IQ35_03183</name>
</gene>
<dbReference type="EMBL" id="VLKK01000015">
    <property type="protein sequence ID" value="TWH91497.1"/>
    <property type="molecule type" value="Genomic_DNA"/>
</dbReference>
<dbReference type="PANTHER" id="PTHR48100:SF1">
    <property type="entry name" value="HISTIDINE PHOSPHATASE FAMILY PROTEIN-RELATED"/>
    <property type="match status" value="1"/>
</dbReference>
<dbReference type="RefSeq" id="WP_242003372.1">
    <property type="nucleotide sequence ID" value="NZ_JACIIY010000016.1"/>
</dbReference>
<dbReference type="PANTHER" id="PTHR48100">
    <property type="entry name" value="BROAD-SPECIFICITY PHOSPHATASE YOR283W-RELATED"/>
    <property type="match status" value="1"/>
</dbReference>
<dbReference type="InterPro" id="IPR029033">
    <property type="entry name" value="His_PPase_superfam"/>
</dbReference>
<evidence type="ECO:0000313" key="1">
    <source>
        <dbReference type="EMBL" id="TWH91497.1"/>
    </source>
</evidence>
<keyword evidence="2" id="KW-1185">Reference proteome</keyword>
<dbReference type="SUPFAM" id="SSF53254">
    <property type="entry name" value="Phosphoglycerate mutase-like"/>
    <property type="match status" value="1"/>
</dbReference>
<organism evidence="1 2">
    <name type="scientific">Sphingobium wenxiniae (strain DSM 21828 / CGMCC 1.7748 / JZ-1)</name>
    <dbReference type="NCBI Taxonomy" id="595605"/>
    <lineage>
        <taxon>Bacteria</taxon>
        <taxon>Pseudomonadati</taxon>
        <taxon>Pseudomonadota</taxon>
        <taxon>Alphaproteobacteria</taxon>
        <taxon>Sphingomonadales</taxon>
        <taxon>Sphingomonadaceae</taxon>
        <taxon>Sphingobium</taxon>
    </lineage>
</organism>
<dbReference type="Pfam" id="PF00300">
    <property type="entry name" value="His_Phos_1"/>
    <property type="match status" value="1"/>
</dbReference>
<protein>
    <submittedName>
        <fullName evidence="1">Broad specificity phosphatase PhoE</fullName>
    </submittedName>
</protein>
<dbReference type="GO" id="GO:0016791">
    <property type="term" value="F:phosphatase activity"/>
    <property type="evidence" value="ECO:0007669"/>
    <property type="project" value="TreeGrafter"/>
</dbReference>
<sequence>MLDSPTRFHLVRHGVHTEYGKLLSGRAGAARLNAVGRKQAARVAAWPLLGKPFAIHASPRTRTLETASIIAAAHAAEVDMVDALDEVDFGAWNGRSFADLDGDVLWDAWNRRRSAASTPGGETMMQAVRRIVRHLEEHARARAGGTVLCVTHCDIIRGAIAHYLGRSLDDILRFDIDPGSISTVEIGAGGARVTRINEVPA</sequence>